<organism evidence="1 2">
    <name type="scientific">Araneus ventricosus</name>
    <name type="common">Orbweaver spider</name>
    <name type="synonym">Epeira ventricosa</name>
    <dbReference type="NCBI Taxonomy" id="182803"/>
    <lineage>
        <taxon>Eukaryota</taxon>
        <taxon>Metazoa</taxon>
        <taxon>Ecdysozoa</taxon>
        <taxon>Arthropoda</taxon>
        <taxon>Chelicerata</taxon>
        <taxon>Arachnida</taxon>
        <taxon>Araneae</taxon>
        <taxon>Araneomorphae</taxon>
        <taxon>Entelegynae</taxon>
        <taxon>Araneoidea</taxon>
        <taxon>Araneidae</taxon>
        <taxon>Araneus</taxon>
    </lineage>
</organism>
<dbReference type="EMBL" id="BGPR01001457">
    <property type="protein sequence ID" value="GBM54377.1"/>
    <property type="molecule type" value="Genomic_DNA"/>
</dbReference>
<gene>
    <name evidence="1" type="ORF">AVEN_82990_1</name>
</gene>
<accession>A0A4Y2GMG6</accession>
<dbReference type="AlphaFoldDB" id="A0A4Y2GMG6"/>
<proteinExistence type="predicted"/>
<reference evidence="1 2" key="1">
    <citation type="journal article" date="2019" name="Sci. Rep.">
        <title>Orb-weaving spider Araneus ventricosus genome elucidates the spidroin gene catalogue.</title>
        <authorList>
            <person name="Kono N."/>
            <person name="Nakamura H."/>
            <person name="Ohtoshi R."/>
            <person name="Moran D.A.P."/>
            <person name="Shinohara A."/>
            <person name="Yoshida Y."/>
            <person name="Fujiwara M."/>
            <person name="Mori M."/>
            <person name="Tomita M."/>
            <person name="Arakawa K."/>
        </authorList>
    </citation>
    <scope>NUCLEOTIDE SEQUENCE [LARGE SCALE GENOMIC DNA]</scope>
</reference>
<dbReference type="Proteomes" id="UP000499080">
    <property type="component" value="Unassembled WGS sequence"/>
</dbReference>
<dbReference type="Pfam" id="PF14223">
    <property type="entry name" value="Retrotran_gag_2"/>
    <property type="match status" value="1"/>
</dbReference>
<keyword evidence="2" id="KW-1185">Reference proteome</keyword>
<name>A0A4Y2GMG6_ARAVE</name>
<dbReference type="OrthoDB" id="430476at2759"/>
<evidence type="ECO:0000313" key="2">
    <source>
        <dbReference type="Proteomes" id="UP000499080"/>
    </source>
</evidence>
<protein>
    <recommendedName>
        <fullName evidence="3">Retrotransposon gag domain-containing protein</fullName>
    </recommendedName>
</protein>
<sequence>MIVLTNSMTEETMQKIMRFENAREVWLELHKLYEAASDNQLYNIFMQFFQLKWTVNDSMAAHLSKLKNLWNELNLGLERKQEAQLPEMLLICKILDTLPQEYRSFKSSWLPLNEDKRTIDEFTTQLCTQERENKEEKLKGDVQNQEALEAKVTKTKTLYKSKKLIGECNYCHQNGLWVKSCRKWIADGKSAKPNQNDKFQRKDGVTANMSLLALHEEAFSSHPHKKDSNE</sequence>
<evidence type="ECO:0008006" key="3">
    <source>
        <dbReference type="Google" id="ProtNLM"/>
    </source>
</evidence>
<evidence type="ECO:0000313" key="1">
    <source>
        <dbReference type="EMBL" id="GBM54377.1"/>
    </source>
</evidence>
<comment type="caution">
    <text evidence="1">The sequence shown here is derived from an EMBL/GenBank/DDBJ whole genome shotgun (WGS) entry which is preliminary data.</text>
</comment>